<protein>
    <submittedName>
        <fullName evidence="3">V-type ATP synthase subunit C (ATPVC, ntpC)</fullName>
        <ecNumber evidence="3">3.6.3.14</ecNumber>
    </submittedName>
</protein>
<gene>
    <name evidence="3" type="primary">ATPVC</name>
    <name evidence="3" type="synonym">ntpC</name>
</gene>
<dbReference type="InterPro" id="IPR050873">
    <property type="entry name" value="V-ATPase_V0D/AC39_subunit"/>
</dbReference>
<reference evidence="3" key="1">
    <citation type="journal article" date="2014" name="Genome Biol. Evol.">
        <title>Pangenome evidence for extensive interdomain horizontal transfer affecting lineage core and shell genes in uncultured planktonic thaumarchaeota and euryarchaeota.</title>
        <authorList>
            <person name="Deschamps P."/>
            <person name="Zivanovic Y."/>
            <person name="Moreira D."/>
            <person name="Rodriguez-Valera F."/>
            <person name="Lopez-Garcia P."/>
        </authorList>
    </citation>
    <scope>NUCLEOTIDE SEQUENCE</scope>
</reference>
<dbReference type="InterPro" id="IPR036079">
    <property type="entry name" value="ATPase_csu/dsu_sf"/>
</dbReference>
<dbReference type="InterPro" id="IPR044911">
    <property type="entry name" value="V-type_ATPase_csu/dsu_dom_3"/>
</dbReference>
<dbReference type="SUPFAM" id="SSF103486">
    <property type="entry name" value="V-type ATP synthase subunit C"/>
    <property type="match status" value="1"/>
</dbReference>
<dbReference type="PANTHER" id="PTHR38682">
    <property type="entry name" value="V-TYPE ATP SYNTHASE SUBUNIT C"/>
    <property type="match status" value="1"/>
</dbReference>
<dbReference type="GO" id="GO:0016787">
    <property type="term" value="F:hydrolase activity"/>
    <property type="evidence" value="ECO:0007669"/>
    <property type="project" value="UniProtKB-KW"/>
</dbReference>
<accession>A0A075GDX6</accession>
<name>A0A075GDX6_9ARCH</name>
<keyword evidence="1" id="KW-0813">Transport</keyword>
<keyword evidence="3" id="KW-0378">Hydrolase</keyword>
<evidence type="ECO:0000256" key="2">
    <source>
        <dbReference type="ARBA" id="ARBA00023065"/>
    </source>
</evidence>
<dbReference type="EMBL" id="KF900632">
    <property type="protein sequence ID" value="AIF01869.1"/>
    <property type="molecule type" value="Genomic_DNA"/>
</dbReference>
<dbReference type="PANTHER" id="PTHR38682:SF1">
    <property type="entry name" value="V-TYPE ATP SYNTHASE SUBUNIT C"/>
    <property type="match status" value="1"/>
</dbReference>
<dbReference type="InterPro" id="IPR002843">
    <property type="entry name" value="ATPase_V0-cplx_csu/dsu"/>
</dbReference>
<evidence type="ECO:0000313" key="3">
    <source>
        <dbReference type="EMBL" id="AIF01869.1"/>
    </source>
</evidence>
<proteinExistence type="predicted"/>
<dbReference type="EC" id="3.6.3.14" evidence="3"/>
<keyword evidence="2" id="KW-0406">Ion transport</keyword>
<dbReference type="Gene3D" id="1.10.132.50">
    <property type="entry name" value="ATP synthase (C/AC39) subunit, domain 3"/>
    <property type="match status" value="2"/>
</dbReference>
<dbReference type="AlphaFoldDB" id="A0A075GDX6"/>
<dbReference type="GO" id="GO:0046961">
    <property type="term" value="F:proton-transporting ATPase activity, rotational mechanism"/>
    <property type="evidence" value="ECO:0007669"/>
    <property type="project" value="InterPro"/>
</dbReference>
<sequence>MMSALHEAYYQKLLESLKFFQGDEGSIRELVRAEIDKKNILNLLKAKESNLEKDVVAKHLVEGGRISSKELLDSYEVKDVEEIAGRLESHFKLSEAIEQYKTSKSLIDFEVAITKFIFTNYVKKLRNIALSIGNIFYFIFRAENEHENLKRITYGKRYDLPIDKIKEMLLI</sequence>
<organism evidence="3">
    <name type="scientific">uncultured marine thaumarchaeote KM3_150_B03</name>
    <dbReference type="NCBI Taxonomy" id="1456015"/>
    <lineage>
        <taxon>Archaea</taxon>
        <taxon>Nitrososphaerota</taxon>
        <taxon>environmental samples</taxon>
    </lineage>
</organism>
<dbReference type="Pfam" id="PF01992">
    <property type="entry name" value="vATP-synt_AC39"/>
    <property type="match status" value="1"/>
</dbReference>
<evidence type="ECO:0000256" key="1">
    <source>
        <dbReference type="ARBA" id="ARBA00022448"/>
    </source>
</evidence>